<dbReference type="GO" id="GO:0016787">
    <property type="term" value="F:hydrolase activity"/>
    <property type="evidence" value="ECO:0007669"/>
    <property type="project" value="UniProtKB-KW"/>
</dbReference>
<comment type="caution">
    <text evidence="8">The sequence shown here is derived from an EMBL/GenBank/DDBJ whole genome shotgun (WGS) entry which is preliminary data.</text>
</comment>
<protein>
    <recommendedName>
        <fullName evidence="7">Reverse transcriptase RNase H-like domain-containing protein</fullName>
    </recommendedName>
</protein>
<dbReference type="InterPro" id="IPR036397">
    <property type="entry name" value="RNaseH_sf"/>
</dbReference>
<dbReference type="SUPFAM" id="SSF53098">
    <property type="entry name" value="Ribonuclease H-like"/>
    <property type="match status" value="1"/>
</dbReference>
<evidence type="ECO:0000256" key="2">
    <source>
        <dbReference type="ARBA" id="ARBA00022695"/>
    </source>
</evidence>
<evidence type="ECO:0000256" key="5">
    <source>
        <dbReference type="ARBA" id="ARBA00022801"/>
    </source>
</evidence>
<evidence type="ECO:0000256" key="6">
    <source>
        <dbReference type="ARBA" id="ARBA00022918"/>
    </source>
</evidence>
<dbReference type="Gene3D" id="3.30.420.10">
    <property type="entry name" value="Ribonuclease H-like superfamily/Ribonuclease H"/>
    <property type="match status" value="1"/>
</dbReference>
<keyword evidence="3" id="KW-0540">Nuclease</keyword>
<evidence type="ECO:0000256" key="4">
    <source>
        <dbReference type="ARBA" id="ARBA00022759"/>
    </source>
</evidence>
<accession>A0A371HQI8</accession>
<dbReference type="InterPro" id="IPR041373">
    <property type="entry name" value="RT_RNaseH"/>
</dbReference>
<dbReference type="Pfam" id="PF17917">
    <property type="entry name" value="RT_RNaseH"/>
    <property type="match status" value="1"/>
</dbReference>
<name>A0A371HQI8_MUCPR</name>
<feature type="domain" description="Reverse transcriptase RNase H-like" evidence="7">
    <location>
        <begin position="5"/>
        <end position="81"/>
    </location>
</feature>
<dbReference type="SUPFAM" id="SSF56672">
    <property type="entry name" value="DNA/RNA polymerases"/>
    <property type="match status" value="1"/>
</dbReference>
<keyword evidence="9" id="KW-1185">Reference proteome</keyword>
<dbReference type="GO" id="GO:0003676">
    <property type="term" value="F:nucleic acid binding"/>
    <property type="evidence" value="ECO:0007669"/>
    <property type="project" value="InterPro"/>
</dbReference>
<proteinExistence type="predicted"/>
<dbReference type="PANTHER" id="PTHR35046">
    <property type="entry name" value="ZINC KNUCKLE (CCHC-TYPE) FAMILY PROTEIN"/>
    <property type="match status" value="1"/>
</dbReference>
<dbReference type="EMBL" id="QJKJ01001960">
    <property type="protein sequence ID" value="RDY05022.1"/>
    <property type="molecule type" value="Genomic_DNA"/>
</dbReference>
<dbReference type="GO" id="GO:0003964">
    <property type="term" value="F:RNA-directed DNA polymerase activity"/>
    <property type="evidence" value="ECO:0007669"/>
    <property type="project" value="UniProtKB-KW"/>
</dbReference>
<evidence type="ECO:0000313" key="9">
    <source>
        <dbReference type="Proteomes" id="UP000257109"/>
    </source>
</evidence>
<evidence type="ECO:0000256" key="3">
    <source>
        <dbReference type="ARBA" id="ARBA00022722"/>
    </source>
</evidence>
<keyword evidence="1" id="KW-0808">Transferase</keyword>
<keyword evidence="6" id="KW-0695">RNA-directed DNA polymerase</keyword>
<dbReference type="GO" id="GO:0004519">
    <property type="term" value="F:endonuclease activity"/>
    <property type="evidence" value="ECO:0007669"/>
    <property type="project" value="UniProtKB-KW"/>
</dbReference>
<keyword evidence="5" id="KW-0378">Hydrolase</keyword>
<evidence type="ECO:0000256" key="1">
    <source>
        <dbReference type="ARBA" id="ARBA00022679"/>
    </source>
</evidence>
<dbReference type="OrthoDB" id="10055717at2759"/>
<keyword evidence="2" id="KW-0548">Nucleotidyltransferase</keyword>
<dbReference type="PANTHER" id="PTHR35046:SF9">
    <property type="entry name" value="RNA-DIRECTED DNA POLYMERASE"/>
    <property type="match status" value="1"/>
</dbReference>
<reference evidence="8" key="1">
    <citation type="submission" date="2018-05" db="EMBL/GenBank/DDBJ databases">
        <title>Draft genome of Mucuna pruriens seed.</title>
        <authorList>
            <person name="Nnadi N.E."/>
            <person name="Vos R."/>
            <person name="Hasami M.H."/>
            <person name="Devisetty U.K."/>
            <person name="Aguiy J.C."/>
        </authorList>
    </citation>
    <scope>NUCLEOTIDE SEQUENCE [LARGE SCALE GENOMIC DNA]</scope>
    <source>
        <strain evidence="8">JCA_2017</strain>
    </source>
</reference>
<dbReference type="CDD" id="cd09274">
    <property type="entry name" value="RNase_HI_RT_Ty3"/>
    <property type="match status" value="1"/>
</dbReference>
<dbReference type="InterPro" id="IPR012337">
    <property type="entry name" value="RNaseH-like_sf"/>
</dbReference>
<sequence>MLLQEMHPNVYFSKKLKGTHLNYYTYNQKLYACMKALHVWQHYLLSKKFVIYSDHESLKHLRGQGKLSKRYVRWIEFVENFPYVINHKQRKINIVAYALSRRYDLIAMFETKLLGLECLKELYESDNDFGEACAICVHLANGGFCSTMNFYLKKNKLCVPRSLIRNWLMKERHEGGLWLTLENLRLMKFCERCLICNIAKTNVCPHVDDPCNIANLFFMEVVRLHGLLKTIVLDRDSKFLGHFWRSLWSKLGTKLLFSTTYHL</sequence>
<evidence type="ECO:0000313" key="8">
    <source>
        <dbReference type="EMBL" id="RDY05022.1"/>
    </source>
</evidence>
<keyword evidence="4" id="KW-0255">Endonuclease</keyword>
<dbReference type="AlphaFoldDB" id="A0A371HQI8"/>
<dbReference type="InterPro" id="IPR043502">
    <property type="entry name" value="DNA/RNA_pol_sf"/>
</dbReference>
<evidence type="ECO:0000259" key="7">
    <source>
        <dbReference type="Pfam" id="PF17917"/>
    </source>
</evidence>
<organism evidence="8 9">
    <name type="scientific">Mucuna pruriens</name>
    <name type="common">Velvet bean</name>
    <name type="synonym">Dolichos pruriens</name>
    <dbReference type="NCBI Taxonomy" id="157652"/>
    <lineage>
        <taxon>Eukaryota</taxon>
        <taxon>Viridiplantae</taxon>
        <taxon>Streptophyta</taxon>
        <taxon>Embryophyta</taxon>
        <taxon>Tracheophyta</taxon>
        <taxon>Spermatophyta</taxon>
        <taxon>Magnoliopsida</taxon>
        <taxon>eudicotyledons</taxon>
        <taxon>Gunneridae</taxon>
        <taxon>Pentapetalae</taxon>
        <taxon>rosids</taxon>
        <taxon>fabids</taxon>
        <taxon>Fabales</taxon>
        <taxon>Fabaceae</taxon>
        <taxon>Papilionoideae</taxon>
        <taxon>50 kb inversion clade</taxon>
        <taxon>NPAAA clade</taxon>
        <taxon>indigoferoid/millettioid clade</taxon>
        <taxon>Phaseoleae</taxon>
        <taxon>Mucuna</taxon>
    </lineage>
</organism>
<dbReference type="Proteomes" id="UP000257109">
    <property type="component" value="Unassembled WGS sequence"/>
</dbReference>
<gene>
    <name evidence="8" type="ORF">CR513_11185</name>
</gene>
<feature type="non-terminal residue" evidence="8">
    <location>
        <position position="1"/>
    </location>
</feature>